<evidence type="ECO:0000313" key="1">
    <source>
        <dbReference type="EMBL" id="JAP19730.1"/>
    </source>
</evidence>
<reference evidence="1" key="1">
    <citation type="submission" date="2015-12" db="EMBL/GenBank/DDBJ databases">
        <title>Gene expression during late stages of embryo sac development: a critical building block for successful pollen-pistil interactions.</title>
        <authorList>
            <person name="Liu Y."/>
            <person name="Joly V."/>
            <person name="Sabar M."/>
            <person name="Matton D.P."/>
        </authorList>
    </citation>
    <scope>NUCLEOTIDE SEQUENCE</scope>
</reference>
<name>A0A0V0HH00_SOLCH</name>
<dbReference type="EMBL" id="GEDG01019691">
    <property type="protein sequence ID" value="JAP19730.1"/>
    <property type="molecule type" value="Transcribed_RNA"/>
</dbReference>
<protein>
    <submittedName>
        <fullName evidence="1">Putative ovule protein</fullName>
    </submittedName>
</protein>
<sequence length="72" mass="8124">ACVLTFIYQTVFDFIKRLTTIFLGFGPSELVDALRDCELKTSLITAPSHKINSLYPASIPMHYTDKFLLVTP</sequence>
<dbReference type="AlphaFoldDB" id="A0A0V0HH00"/>
<organism evidence="1">
    <name type="scientific">Solanum chacoense</name>
    <name type="common">Chaco potato</name>
    <dbReference type="NCBI Taxonomy" id="4108"/>
    <lineage>
        <taxon>Eukaryota</taxon>
        <taxon>Viridiplantae</taxon>
        <taxon>Streptophyta</taxon>
        <taxon>Embryophyta</taxon>
        <taxon>Tracheophyta</taxon>
        <taxon>Spermatophyta</taxon>
        <taxon>Magnoliopsida</taxon>
        <taxon>eudicotyledons</taxon>
        <taxon>Gunneridae</taxon>
        <taxon>Pentapetalae</taxon>
        <taxon>asterids</taxon>
        <taxon>lamiids</taxon>
        <taxon>Solanales</taxon>
        <taxon>Solanaceae</taxon>
        <taxon>Solanoideae</taxon>
        <taxon>Solaneae</taxon>
        <taxon>Solanum</taxon>
    </lineage>
</organism>
<accession>A0A0V0HH00</accession>
<feature type="non-terminal residue" evidence="1">
    <location>
        <position position="1"/>
    </location>
</feature>
<proteinExistence type="predicted"/>